<protein>
    <submittedName>
        <fullName evidence="1">Uncharacterized protein</fullName>
    </submittedName>
</protein>
<dbReference type="EMBL" id="BLXT01001839">
    <property type="protein sequence ID" value="GFN88173.1"/>
    <property type="molecule type" value="Genomic_DNA"/>
</dbReference>
<keyword evidence="2" id="KW-1185">Reference proteome</keyword>
<dbReference type="Proteomes" id="UP000735302">
    <property type="component" value="Unassembled WGS sequence"/>
</dbReference>
<evidence type="ECO:0000313" key="1">
    <source>
        <dbReference type="EMBL" id="GFN88173.1"/>
    </source>
</evidence>
<proteinExistence type="predicted"/>
<evidence type="ECO:0000313" key="2">
    <source>
        <dbReference type="Proteomes" id="UP000735302"/>
    </source>
</evidence>
<comment type="caution">
    <text evidence="1">The sequence shown here is derived from an EMBL/GenBank/DDBJ whole genome shotgun (WGS) entry which is preliminary data.</text>
</comment>
<organism evidence="1 2">
    <name type="scientific">Plakobranchus ocellatus</name>
    <dbReference type="NCBI Taxonomy" id="259542"/>
    <lineage>
        <taxon>Eukaryota</taxon>
        <taxon>Metazoa</taxon>
        <taxon>Spiralia</taxon>
        <taxon>Lophotrochozoa</taxon>
        <taxon>Mollusca</taxon>
        <taxon>Gastropoda</taxon>
        <taxon>Heterobranchia</taxon>
        <taxon>Euthyneura</taxon>
        <taxon>Panpulmonata</taxon>
        <taxon>Sacoglossa</taxon>
        <taxon>Placobranchoidea</taxon>
        <taxon>Plakobranchidae</taxon>
        <taxon>Plakobranchus</taxon>
    </lineage>
</organism>
<sequence>MGPCHDQGQTYGAGRAVRAEISQPHHSLQHRVDIAEPTLLGHSMIRYCVGIGGGARTSISRVLADLRAGSLTIASAQPQAVVRKIPKGKKSSQKSRADRAARCNRAHATLVYTVTHAHRDTQTLGWAGHTFW</sequence>
<accession>A0AAV3Z195</accession>
<gene>
    <name evidence="1" type="ORF">PoB_001467900</name>
</gene>
<dbReference type="AlphaFoldDB" id="A0AAV3Z195"/>
<reference evidence="1 2" key="1">
    <citation type="journal article" date="2021" name="Elife">
        <title>Chloroplast acquisition without the gene transfer in kleptoplastic sea slugs, Plakobranchus ocellatus.</title>
        <authorList>
            <person name="Maeda T."/>
            <person name="Takahashi S."/>
            <person name="Yoshida T."/>
            <person name="Shimamura S."/>
            <person name="Takaki Y."/>
            <person name="Nagai Y."/>
            <person name="Toyoda A."/>
            <person name="Suzuki Y."/>
            <person name="Arimoto A."/>
            <person name="Ishii H."/>
            <person name="Satoh N."/>
            <person name="Nishiyama T."/>
            <person name="Hasebe M."/>
            <person name="Maruyama T."/>
            <person name="Minagawa J."/>
            <person name="Obokata J."/>
            <person name="Shigenobu S."/>
        </authorList>
    </citation>
    <scope>NUCLEOTIDE SEQUENCE [LARGE SCALE GENOMIC DNA]</scope>
</reference>
<name>A0AAV3Z195_9GAST</name>